<sequence length="255" mass="26550">MTDVLNSEWLKLRSVRSTTYILVAIAVSLLGGALVSYLMTADWDTSPPDLQQKFGAADPGVMVIPFTQFCLGVLGALAITSEYGSGMIRTALVSVPQRRAYLLAKTVVVASASLVVGLAATFLAYQSGELITGDRPAPISAYTSFTEALPILLANTASLVLLGLLGLGLGFLLRSTAGALVSLCALLFVLPSLTLILPDPWNERVYSVMVPSLAPQLSGEVSGTPLSPVQAGLVMVAYVVLALGAGAVALLRRDA</sequence>
<proteinExistence type="predicted"/>
<protein>
    <submittedName>
        <fullName evidence="2">ABC-2 family transporter</fullName>
    </submittedName>
</protein>
<feature type="transmembrane region" description="Helical" evidence="1">
    <location>
        <begin position="179"/>
        <end position="197"/>
    </location>
</feature>
<keyword evidence="3" id="KW-1185">Reference proteome</keyword>
<keyword evidence="1" id="KW-0812">Transmembrane</keyword>
<dbReference type="Proteomes" id="UP000241118">
    <property type="component" value="Unassembled WGS sequence"/>
</dbReference>
<organism evidence="2 3">
    <name type="scientific">Saccharothrix carnea</name>
    <dbReference type="NCBI Taxonomy" id="1280637"/>
    <lineage>
        <taxon>Bacteria</taxon>
        <taxon>Bacillati</taxon>
        <taxon>Actinomycetota</taxon>
        <taxon>Actinomycetes</taxon>
        <taxon>Pseudonocardiales</taxon>
        <taxon>Pseudonocardiaceae</taxon>
        <taxon>Saccharothrix</taxon>
    </lineage>
</organism>
<dbReference type="AlphaFoldDB" id="A0A2P8I2A1"/>
<feature type="transmembrane region" description="Helical" evidence="1">
    <location>
        <begin position="20"/>
        <end position="40"/>
    </location>
</feature>
<comment type="caution">
    <text evidence="2">The sequence shown here is derived from an EMBL/GenBank/DDBJ whole genome shotgun (WGS) entry which is preliminary data.</text>
</comment>
<feature type="transmembrane region" description="Helical" evidence="1">
    <location>
        <begin position="231"/>
        <end position="251"/>
    </location>
</feature>
<reference evidence="2 3" key="1">
    <citation type="submission" date="2018-03" db="EMBL/GenBank/DDBJ databases">
        <title>Genomic Encyclopedia of Type Strains, Phase III (KMG-III): the genomes of soil and plant-associated and newly described type strains.</title>
        <authorList>
            <person name="Whitman W."/>
        </authorList>
    </citation>
    <scope>NUCLEOTIDE SEQUENCE [LARGE SCALE GENOMIC DNA]</scope>
    <source>
        <strain evidence="2 3">CGMCC 4.7097</strain>
    </source>
</reference>
<keyword evidence="1" id="KW-1133">Transmembrane helix</keyword>
<gene>
    <name evidence="2" type="ORF">B0I31_11258</name>
</gene>
<keyword evidence="1" id="KW-0472">Membrane</keyword>
<evidence type="ECO:0000313" key="3">
    <source>
        <dbReference type="Proteomes" id="UP000241118"/>
    </source>
</evidence>
<name>A0A2P8I2A1_SACCR</name>
<accession>A0A2P8I2A1</accession>
<evidence type="ECO:0000256" key="1">
    <source>
        <dbReference type="SAM" id="Phobius"/>
    </source>
</evidence>
<dbReference type="Pfam" id="PF12730">
    <property type="entry name" value="ABC2_membrane_4"/>
    <property type="match status" value="1"/>
</dbReference>
<feature type="transmembrane region" description="Helical" evidence="1">
    <location>
        <begin position="148"/>
        <end position="172"/>
    </location>
</feature>
<dbReference type="OrthoDB" id="5188656at2"/>
<evidence type="ECO:0000313" key="2">
    <source>
        <dbReference type="EMBL" id="PSL52589.1"/>
    </source>
</evidence>
<feature type="transmembrane region" description="Helical" evidence="1">
    <location>
        <begin position="60"/>
        <end position="79"/>
    </location>
</feature>
<dbReference type="EMBL" id="PYAX01000012">
    <property type="protein sequence ID" value="PSL52589.1"/>
    <property type="molecule type" value="Genomic_DNA"/>
</dbReference>
<dbReference type="RefSeq" id="WP_106618770.1">
    <property type="nucleotide sequence ID" value="NZ_PYAX01000012.1"/>
</dbReference>
<feature type="transmembrane region" description="Helical" evidence="1">
    <location>
        <begin position="100"/>
        <end position="125"/>
    </location>
</feature>